<feature type="region of interest" description="Disordered" evidence="1">
    <location>
        <begin position="59"/>
        <end position="100"/>
    </location>
</feature>
<reference evidence="2" key="1">
    <citation type="submission" date="2020-03" db="EMBL/GenBank/DDBJ databases">
        <authorList>
            <person name="Weist P."/>
        </authorList>
    </citation>
    <scope>NUCLEOTIDE SEQUENCE</scope>
</reference>
<gene>
    <name evidence="2" type="ORF">PLEPLA_LOCUS40163</name>
</gene>
<sequence length="216" mass="24136">VTVEPELDSLANGARYRARLVPDRHGRRTLHLRTNRSSLLHSRDGPLNVHNLIGGEDWCPPPRPHPLPPVHLQQQQVHPAQHDQYTLNPNAPDSEEDDKDESLLLTPAITTPAPMPSPSLKHETNYQREAEAALIADVPDRDTWQATTIAAKDQPAMITNVTTMDAMMGVSSVDHQNIGLKNVHYEGEVAEECEEDEVVDPMDISPRQIDLLDWVI</sequence>
<dbReference type="AlphaFoldDB" id="A0A9N7VNI4"/>
<dbReference type="Proteomes" id="UP001153269">
    <property type="component" value="Unassembled WGS sequence"/>
</dbReference>
<evidence type="ECO:0000256" key="1">
    <source>
        <dbReference type="SAM" id="MobiDB-lite"/>
    </source>
</evidence>
<evidence type="ECO:0000313" key="2">
    <source>
        <dbReference type="EMBL" id="CAB1452423.1"/>
    </source>
</evidence>
<proteinExistence type="predicted"/>
<feature type="non-terminal residue" evidence="2">
    <location>
        <position position="1"/>
    </location>
</feature>
<name>A0A9N7VNI4_PLEPL</name>
<dbReference type="EMBL" id="CADEAL010004128">
    <property type="protein sequence ID" value="CAB1452423.1"/>
    <property type="molecule type" value="Genomic_DNA"/>
</dbReference>
<comment type="caution">
    <text evidence="2">The sequence shown here is derived from an EMBL/GenBank/DDBJ whole genome shotgun (WGS) entry which is preliminary data.</text>
</comment>
<feature type="compositionally biased region" description="Low complexity" evidence="1">
    <location>
        <begin position="70"/>
        <end position="79"/>
    </location>
</feature>
<evidence type="ECO:0000313" key="3">
    <source>
        <dbReference type="Proteomes" id="UP001153269"/>
    </source>
</evidence>
<keyword evidence="3" id="KW-1185">Reference proteome</keyword>
<protein>
    <submittedName>
        <fullName evidence="2">Uncharacterized protein</fullName>
    </submittedName>
</protein>
<accession>A0A9N7VNI4</accession>
<feature type="compositionally biased region" description="Pro residues" evidence="1">
    <location>
        <begin position="59"/>
        <end position="69"/>
    </location>
</feature>
<organism evidence="2 3">
    <name type="scientific">Pleuronectes platessa</name>
    <name type="common">European plaice</name>
    <dbReference type="NCBI Taxonomy" id="8262"/>
    <lineage>
        <taxon>Eukaryota</taxon>
        <taxon>Metazoa</taxon>
        <taxon>Chordata</taxon>
        <taxon>Craniata</taxon>
        <taxon>Vertebrata</taxon>
        <taxon>Euteleostomi</taxon>
        <taxon>Actinopterygii</taxon>
        <taxon>Neopterygii</taxon>
        <taxon>Teleostei</taxon>
        <taxon>Neoteleostei</taxon>
        <taxon>Acanthomorphata</taxon>
        <taxon>Carangaria</taxon>
        <taxon>Pleuronectiformes</taxon>
        <taxon>Pleuronectoidei</taxon>
        <taxon>Pleuronectidae</taxon>
        <taxon>Pleuronectes</taxon>
    </lineage>
</organism>